<comment type="function">
    <text evidence="7">Sodium-phosphate symporter.</text>
</comment>
<dbReference type="STRING" id="658196.A0A397S9E2"/>
<dbReference type="PANTHER" id="PTHR11101">
    <property type="entry name" value="PHOSPHATE TRANSPORTER"/>
    <property type="match status" value="1"/>
</dbReference>
<evidence type="ECO:0000256" key="6">
    <source>
        <dbReference type="ARBA" id="ARBA00023136"/>
    </source>
</evidence>
<gene>
    <name evidence="8" type="ORF">C1645_840919</name>
</gene>
<feature type="transmembrane region" description="Helical" evidence="7">
    <location>
        <begin position="397"/>
        <end position="416"/>
    </location>
</feature>
<protein>
    <recommendedName>
        <fullName evidence="7">Phosphate transporter</fullName>
    </recommendedName>
</protein>
<feature type="transmembrane region" description="Helical" evidence="7">
    <location>
        <begin position="6"/>
        <end position="26"/>
    </location>
</feature>
<evidence type="ECO:0000256" key="2">
    <source>
        <dbReference type="ARBA" id="ARBA00022448"/>
    </source>
</evidence>
<feature type="transmembrane region" description="Helical" evidence="7">
    <location>
        <begin position="145"/>
        <end position="171"/>
    </location>
</feature>
<feature type="transmembrane region" description="Helical" evidence="7">
    <location>
        <begin position="183"/>
        <end position="206"/>
    </location>
</feature>
<dbReference type="GO" id="GO:0016020">
    <property type="term" value="C:membrane"/>
    <property type="evidence" value="ECO:0007669"/>
    <property type="project" value="UniProtKB-SubCell"/>
</dbReference>
<feature type="transmembrane region" description="Helical" evidence="7">
    <location>
        <begin position="118"/>
        <end position="139"/>
    </location>
</feature>
<organism evidence="8 9">
    <name type="scientific">Glomus cerebriforme</name>
    <dbReference type="NCBI Taxonomy" id="658196"/>
    <lineage>
        <taxon>Eukaryota</taxon>
        <taxon>Fungi</taxon>
        <taxon>Fungi incertae sedis</taxon>
        <taxon>Mucoromycota</taxon>
        <taxon>Glomeromycotina</taxon>
        <taxon>Glomeromycetes</taxon>
        <taxon>Glomerales</taxon>
        <taxon>Glomeraceae</taxon>
        <taxon>Glomus</taxon>
    </lineage>
</organism>
<evidence type="ECO:0000256" key="1">
    <source>
        <dbReference type="ARBA" id="ARBA00004141"/>
    </source>
</evidence>
<accession>A0A397S9E2</accession>
<dbReference type="AlphaFoldDB" id="A0A397S9E2"/>
<dbReference type="GO" id="GO:0035435">
    <property type="term" value="P:phosphate ion transmembrane transport"/>
    <property type="evidence" value="ECO:0007669"/>
    <property type="project" value="TreeGrafter"/>
</dbReference>
<dbReference type="Proteomes" id="UP000265703">
    <property type="component" value="Unassembled WGS sequence"/>
</dbReference>
<evidence type="ECO:0000256" key="3">
    <source>
        <dbReference type="ARBA" id="ARBA00022592"/>
    </source>
</evidence>
<feature type="transmembrane region" description="Helical" evidence="7">
    <location>
        <begin position="218"/>
        <end position="239"/>
    </location>
</feature>
<dbReference type="GO" id="GO:0005315">
    <property type="term" value="F:phosphate transmembrane transporter activity"/>
    <property type="evidence" value="ECO:0007669"/>
    <property type="project" value="InterPro"/>
</dbReference>
<comment type="similarity">
    <text evidence="7">Belongs to the inorganic phosphate transporter (PiT) (TC 2.A.20) family.</text>
</comment>
<sequence>MDPFSYLWVLILGIIVAFADGFGIGANDVANSFSTSVGSKSLTLKQACTIAVFTEFGGAFLFGQKTTETVRGQILKVELFAERPEILMLGMVCSLFGSATWVIFASSRGWPVSTTHSIVGAIIGVGISAFGMGAVEWTYKGVLGIIASWLISPLIAGVVAPFIFLATKYLVLVHQDTSFQRGLVAVPVYFGITIAINVLFLITNGVKSLNLDKVPAQIIGPIVVGITLVMSAFSYFFYAQWLRRKILGKEINLRWYHIFVIPFIGPRYSNNPDIIEMGERNLTKDTIDDSISSIEIRKETTYFQAFFARIKEILQRGVEKEIADYKAHANQEMHDFATKYDPDTERLYSFLQVMTGSFASFAHGSNDVANAVGPLSTIYLIYSTGAVDPSGLTPTPLWVLALGGAAIDVGLIFYGYHVMRSLGNQITYHSPSRGFSMELGTSLTVLTASKIGFPISTTHCITGATAGVGLCNGKFKALNWKLLAWCFFSWMLTLPAAGTIAGLLFAFATHSPKLG</sequence>
<comment type="caution">
    <text evidence="8">The sequence shown here is derived from an EMBL/GenBank/DDBJ whole genome shotgun (WGS) entry which is preliminary data.</text>
</comment>
<keyword evidence="3 7" id="KW-0592">Phosphate transport</keyword>
<feature type="transmembrane region" description="Helical" evidence="7">
    <location>
        <begin position="86"/>
        <end position="106"/>
    </location>
</feature>
<name>A0A397S9E2_9GLOM</name>
<keyword evidence="4 7" id="KW-0812">Transmembrane</keyword>
<reference evidence="8 9" key="1">
    <citation type="submission" date="2018-06" db="EMBL/GenBank/DDBJ databases">
        <title>Comparative genomics reveals the genomic features of Rhizophagus irregularis, R. cerebriforme, R. diaphanum and Gigaspora rosea, and their symbiotic lifestyle signature.</title>
        <authorList>
            <person name="Morin E."/>
            <person name="San Clemente H."/>
            <person name="Chen E.C.H."/>
            <person name="De La Providencia I."/>
            <person name="Hainaut M."/>
            <person name="Kuo A."/>
            <person name="Kohler A."/>
            <person name="Murat C."/>
            <person name="Tang N."/>
            <person name="Roy S."/>
            <person name="Loubradou J."/>
            <person name="Henrissat B."/>
            <person name="Grigoriev I.V."/>
            <person name="Corradi N."/>
            <person name="Roux C."/>
            <person name="Martin F.M."/>
        </authorList>
    </citation>
    <scope>NUCLEOTIDE SEQUENCE [LARGE SCALE GENOMIC DNA]</scope>
    <source>
        <strain evidence="8 9">DAOM 227022</strain>
    </source>
</reference>
<proteinExistence type="inferred from homology"/>
<evidence type="ECO:0000256" key="4">
    <source>
        <dbReference type="ARBA" id="ARBA00022692"/>
    </source>
</evidence>
<dbReference type="InterPro" id="IPR001204">
    <property type="entry name" value="Phos_transporter"/>
</dbReference>
<evidence type="ECO:0000313" key="8">
    <source>
        <dbReference type="EMBL" id="RIA79341.1"/>
    </source>
</evidence>
<keyword evidence="5 7" id="KW-1133">Transmembrane helix</keyword>
<evidence type="ECO:0000313" key="9">
    <source>
        <dbReference type="Proteomes" id="UP000265703"/>
    </source>
</evidence>
<comment type="subcellular location">
    <subcellularLocation>
        <location evidence="1 7">Membrane</location>
        <topology evidence="1 7">Multi-pass membrane protein</topology>
    </subcellularLocation>
</comment>
<dbReference type="PANTHER" id="PTHR11101:SF80">
    <property type="entry name" value="PHOSPHATE TRANSPORTER"/>
    <property type="match status" value="1"/>
</dbReference>
<evidence type="ECO:0000256" key="7">
    <source>
        <dbReference type="RuleBase" id="RU363058"/>
    </source>
</evidence>
<feature type="transmembrane region" description="Helical" evidence="7">
    <location>
        <begin position="482"/>
        <end position="508"/>
    </location>
</feature>
<dbReference type="EMBL" id="QKYT01001356">
    <property type="protein sequence ID" value="RIA79341.1"/>
    <property type="molecule type" value="Genomic_DNA"/>
</dbReference>
<dbReference type="OrthoDB" id="260807at2759"/>
<keyword evidence="2 7" id="KW-0813">Transport</keyword>
<keyword evidence="6 7" id="KW-0472">Membrane</keyword>
<keyword evidence="9" id="KW-1185">Reference proteome</keyword>
<evidence type="ECO:0000256" key="5">
    <source>
        <dbReference type="ARBA" id="ARBA00022989"/>
    </source>
</evidence>
<dbReference type="Pfam" id="PF01384">
    <property type="entry name" value="PHO4"/>
    <property type="match status" value="1"/>
</dbReference>